<evidence type="ECO:0000259" key="2">
    <source>
        <dbReference type="PROSITE" id="PS50093"/>
    </source>
</evidence>
<dbReference type="InterPro" id="IPR022409">
    <property type="entry name" value="PKD/Chitinase_dom"/>
</dbReference>
<accession>A0A381URW5</accession>
<dbReference type="AlphaFoldDB" id="A0A381URW5"/>
<dbReference type="InterPro" id="IPR000601">
    <property type="entry name" value="PKD_dom"/>
</dbReference>
<evidence type="ECO:0000313" key="3">
    <source>
        <dbReference type="EMBL" id="SVA29573.1"/>
    </source>
</evidence>
<dbReference type="EMBL" id="UINC01006777">
    <property type="protein sequence ID" value="SVA29573.1"/>
    <property type="molecule type" value="Genomic_DNA"/>
</dbReference>
<dbReference type="SMART" id="SM00089">
    <property type="entry name" value="PKD"/>
    <property type="match status" value="1"/>
</dbReference>
<dbReference type="InterPro" id="IPR013783">
    <property type="entry name" value="Ig-like_fold"/>
</dbReference>
<name>A0A381URW5_9ZZZZ</name>
<dbReference type="PROSITE" id="PS50093">
    <property type="entry name" value="PKD"/>
    <property type="match status" value="1"/>
</dbReference>
<reference evidence="3" key="1">
    <citation type="submission" date="2018-05" db="EMBL/GenBank/DDBJ databases">
        <authorList>
            <person name="Lanie J.A."/>
            <person name="Ng W.-L."/>
            <person name="Kazmierczak K.M."/>
            <person name="Andrzejewski T.M."/>
            <person name="Davidsen T.M."/>
            <person name="Wayne K.J."/>
            <person name="Tettelin H."/>
            <person name="Glass J.I."/>
            <person name="Rusch D."/>
            <person name="Podicherti R."/>
            <person name="Tsui H.-C.T."/>
            <person name="Winkler M.E."/>
        </authorList>
    </citation>
    <scope>NUCLEOTIDE SEQUENCE</scope>
</reference>
<dbReference type="Gene3D" id="2.60.40.10">
    <property type="entry name" value="Immunoglobulins"/>
    <property type="match status" value="1"/>
</dbReference>
<dbReference type="SUPFAM" id="SSF49299">
    <property type="entry name" value="PKD domain"/>
    <property type="match status" value="1"/>
</dbReference>
<organism evidence="3">
    <name type="scientific">marine metagenome</name>
    <dbReference type="NCBI Taxonomy" id="408172"/>
    <lineage>
        <taxon>unclassified sequences</taxon>
        <taxon>metagenomes</taxon>
        <taxon>ecological metagenomes</taxon>
    </lineage>
</organism>
<dbReference type="CDD" id="cd00146">
    <property type="entry name" value="PKD"/>
    <property type="match status" value="1"/>
</dbReference>
<feature type="region of interest" description="Disordered" evidence="1">
    <location>
        <begin position="37"/>
        <end position="56"/>
    </location>
</feature>
<feature type="compositionally biased region" description="Polar residues" evidence="1">
    <location>
        <begin position="44"/>
        <end position="56"/>
    </location>
</feature>
<sequence length="242" mass="26379">MESEMKKVTLLLLILFLVMGASGGYGYYVIVLEDDADDTDDNPKSSSPPIARINPSNPKIQANETILFSASDSTDSDGDTLTFTWIFEGDSEQYSGETIERTYPDGGDFYVNLLVTDSTGLTDEAETTVSVVEDYHGEASGDVDEGESDQIEFPVESGVVSLYITWELDDNQQITGTINPSSVNLILNDAQGNNLENETDVQEGDGSWSISSERLDAVGDYEFIIEGEDGSMSYDVTIDVSY</sequence>
<dbReference type="InterPro" id="IPR035986">
    <property type="entry name" value="PKD_dom_sf"/>
</dbReference>
<dbReference type="Pfam" id="PF18911">
    <property type="entry name" value="PKD_4"/>
    <property type="match status" value="1"/>
</dbReference>
<protein>
    <recommendedName>
        <fullName evidence="2">PKD domain-containing protein</fullName>
    </recommendedName>
</protein>
<feature type="domain" description="PKD" evidence="2">
    <location>
        <begin position="49"/>
        <end position="131"/>
    </location>
</feature>
<proteinExistence type="predicted"/>
<evidence type="ECO:0000256" key="1">
    <source>
        <dbReference type="SAM" id="MobiDB-lite"/>
    </source>
</evidence>
<gene>
    <name evidence="3" type="ORF">METZ01_LOCUS82427</name>
</gene>